<feature type="domain" description="Secretion system C-terminal sorting" evidence="3">
    <location>
        <begin position="1093"/>
        <end position="1171"/>
    </location>
</feature>
<keyword evidence="1 2" id="KW-0732">Signal</keyword>
<dbReference type="AlphaFoldDB" id="A0A7H0VJN3"/>
<evidence type="ECO:0000259" key="3">
    <source>
        <dbReference type="Pfam" id="PF18962"/>
    </source>
</evidence>
<dbReference type="KEGG" id="chyd:H4K34_08825"/>
<feature type="signal peptide" evidence="2">
    <location>
        <begin position="1"/>
        <end position="24"/>
    </location>
</feature>
<protein>
    <submittedName>
        <fullName evidence="4">T9SS type A sorting domain-containing protein</fullName>
    </submittedName>
</protein>
<evidence type="ECO:0000256" key="1">
    <source>
        <dbReference type="ARBA" id="ARBA00022729"/>
    </source>
</evidence>
<sequence length="1173" mass="129697">MKKLILFLLVFIFAIQLKSQVACSGFFPDSSGLVSGSPEALNCQSLSVDYQGKYRLQQSFISNNTTATKTVKVAIHVWQDHSGGGNWQNTPADIQVLSSFIDIASNQFFGANDQPSDPISGVPFINDTKIRLNLEGIYFYPNTSYFQSSSGIGMNEFAIAQNPECRAFINIHMSANPTATHAYATFSRTGLSLEQNYLIWTGYHGDGTGTGSGAVGNGNWAVSQLLTHELGHILGLCHTSCCDPCKESIDPTNIDFLSDVFVGPPYSYHQGGWLLDPFSSSNTATNNIMGSTSGAGYFSPLQMGRIHRLLSLDKDRWRYASGYSEDPLEISQNEVWDFPIKLYQDLVIKSGSTLTVQCKIEFVKEAGIIIEPGAELILDGGHLTKTKYETEWKGVYLHGNSNSVQTALLQPKITLKNDAQISYAKDAITTIGIGENNEWIWGTTGGIIDARDSRFINNRKDVALLAYISPNAKNEKYQASFIRCEFIRNSLYQHSEMLPSISMWKVAGVNIEGCLFRNLNSGDKQYHGGGLKSIQASYRVHNATSGENCQFQGYADALRSDDDLSVSFPITIVGATFHNNIHAIYLNACENAKIAHNLINVKSDHNYSPPAGVGFQAKGYGVYLDYCSIFALHDNDIHNLDNTNVESVGIVVKDNGGASDQIQLNKMDRFYYGAQAIGNNRNSNYQQLGLNFICNDFGSQNPNVKDVQVDPLGFIAGTQGLSAGLPNNRFSTGAGSRHFDNFGPTVFYPYGTGDTRVVPTHYLNLQLQSRPAPADFNGECQSLPMPPIVSPSATVTGLANLNTSLQNDINLRQQLLDEGSTPSVEAQILFASSPADYQSLYVDLMDMAPYVSDQSLEKLIALENYPELALRNILIANPHGARNSYLWKMLLEKEPALSQQTLDDIQNGTQTITAKDLLEMQIASKQVSRDWSSKLLLEYYASHIDSMGIDNSDLIKVHLKNRNEVYFRYALIDLYIYEENHEAAQGELDLIPTECALGREEEQAYNWMKQYYSLIINSSGPLDEMSESALISLRDIELNGKGYAVGRARAALFLNGQNVGYVEPVLTGLGMKKLASSFSSTMRPDVVNAQFILYPNPATDYVILQWDWLEQGLEGSGEVQLYDVSGHLVKSDPILDLQDNSHLFRWHNLAAGLYLLKLEQAGVTLFQQKLQIE</sequence>
<dbReference type="InterPro" id="IPR026444">
    <property type="entry name" value="Secre_tail"/>
</dbReference>
<dbReference type="SUPFAM" id="SSF55486">
    <property type="entry name" value="Metalloproteases ('zincins'), catalytic domain"/>
    <property type="match status" value="1"/>
</dbReference>
<evidence type="ECO:0000256" key="2">
    <source>
        <dbReference type="SAM" id="SignalP"/>
    </source>
</evidence>
<dbReference type="EMBL" id="CP060139">
    <property type="protein sequence ID" value="QNR25931.1"/>
    <property type="molecule type" value="Genomic_DNA"/>
</dbReference>
<dbReference type="RefSeq" id="WP_210760457.1">
    <property type="nucleotide sequence ID" value="NZ_CP060139.1"/>
</dbReference>
<reference evidence="4 5" key="1">
    <citation type="submission" date="2020-08" db="EMBL/GenBank/DDBJ databases">
        <title>Croceimicrobium hydrocarbonivorans gen. nov., sp. nov., a novel marine bacterium isolated from a bacterial consortium that degrades polyethylene terephthalate.</title>
        <authorList>
            <person name="Liu R."/>
        </authorList>
    </citation>
    <scope>NUCLEOTIDE SEQUENCE [LARGE SCALE GENOMIC DNA]</scope>
    <source>
        <strain evidence="4 5">A20-9</strain>
    </source>
</reference>
<proteinExistence type="predicted"/>
<feature type="chain" id="PRO_5028885822" evidence="2">
    <location>
        <begin position="25"/>
        <end position="1173"/>
    </location>
</feature>
<dbReference type="NCBIfam" id="TIGR04183">
    <property type="entry name" value="Por_Secre_tail"/>
    <property type="match status" value="1"/>
</dbReference>
<organism evidence="4 5">
    <name type="scientific">Croceimicrobium hydrocarbonivorans</name>
    <dbReference type="NCBI Taxonomy" id="2761580"/>
    <lineage>
        <taxon>Bacteria</taxon>
        <taxon>Pseudomonadati</taxon>
        <taxon>Bacteroidota</taxon>
        <taxon>Flavobacteriia</taxon>
        <taxon>Flavobacteriales</taxon>
        <taxon>Owenweeksiaceae</taxon>
        <taxon>Croceimicrobium</taxon>
    </lineage>
</organism>
<name>A0A7H0VJN3_9FLAO</name>
<dbReference type="Proteomes" id="UP000516305">
    <property type="component" value="Chromosome"/>
</dbReference>
<dbReference type="GO" id="GO:0008237">
    <property type="term" value="F:metallopeptidase activity"/>
    <property type="evidence" value="ECO:0007669"/>
    <property type="project" value="InterPro"/>
</dbReference>
<dbReference type="Gene3D" id="3.40.390.10">
    <property type="entry name" value="Collagenase (Catalytic Domain)"/>
    <property type="match status" value="1"/>
</dbReference>
<dbReference type="InterPro" id="IPR024079">
    <property type="entry name" value="MetalloPept_cat_dom_sf"/>
</dbReference>
<accession>A0A7H0VJN3</accession>
<evidence type="ECO:0000313" key="5">
    <source>
        <dbReference type="Proteomes" id="UP000516305"/>
    </source>
</evidence>
<dbReference type="Pfam" id="PF18962">
    <property type="entry name" value="Por_Secre_tail"/>
    <property type="match status" value="1"/>
</dbReference>
<gene>
    <name evidence="4" type="ORF">H4K34_08825</name>
</gene>
<evidence type="ECO:0000313" key="4">
    <source>
        <dbReference type="EMBL" id="QNR25931.1"/>
    </source>
</evidence>
<keyword evidence="5" id="KW-1185">Reference proteome</keyword>